<comment type="caution">
    <text evidence="1">The sequence shown here is derived from an EMBL/GenBank/DDBJ whole genome shotgun (WGS) entry which is preliminary data.</text>
</comment>
<dbReference type="Proteomes" id="UP000235388">
    <property type="component" value="Unassembled WGS sequence"/>
</dbReference>
<organism evidence="1 2">
    <name type="scientific">Puccinia coronata f. sp. avenae</name>
    <dbReference type="NCBI Taxonomy" id="200324"/>
    <lineage>
        <taxon>Eukaryota</taxon>
        <taxon>Fungi</taxon>
        <taxon>Dikarya</taxon>
        <taxon>Basidiomycota</taxon>
        <taxon>Pucciniomycotina</taxon>
        <taxon>Pucciniomycetes</taxon>
        <taxon>Pucciniales</taxon>
        <taxon>Pucciniaceae</taxon>
        <taxon>Puccinia</taxon>
    </lineage>
</organism>
<evidence type="ECO:0000313" key="2">
    <source>
        <dbReference type="Proteomes" id="UP000235388"/>
    </source>
</evidence>
<accession>A0A2N5UF30</accession>
<dbReference type="AlphaFoldDB" id="A0A2N5UF30"/>
<dbReference type="EMBL" id="PGCJ01000241">
    <property type="protein sequence ID" value="PLW36318.1"/>
    <property type="molecule type" value="Genomic_DNA"/>
</dbReference>
<sequence>MAASNINSDAAIQSNFSGNDKITKMEEEDNNNSFFLLTALALMGRHSPIQSIQTYLTRKDLPGHPRFCSAWNHMQELGND</sequence>
<gene>
    <name evidence="1" type="ORF">PCANC_19455</name>
</gene>
<protein>
    <submittedName>
        <fullName evidence="1">Uncharacterized protein</fullName>
    </submittedName>
</protein>
<evidence type="ECO:0000313" key="1">
    <source>
        <dbReference type="EMBL" id="PLW36318.1"/>
    </source>
</evidence>
<name>A0A2N5UF30_9BASI</name>
<reference evidence="1 2" key="1">
    <citation type="submission" date="2017-11" db="EMBL/GenBank/DDBJ databases">
        <title>De novo assembly and phasing of dikaryotic genomes from two isolates of Puccinia coronata f. sp. avenae, the causal agent of oat crown rust.</title>
        <authorList>
            <person name="Miller M.E."/>
            <person name="Zhang Y."/>
            <person name="Omidvar V."/>
            <person name="Sperschneider J."/>
            <person name="Schwessinger B."/>
            <person name="Raley C."/>
            <person name="Palmer J.M."/>
            <person name="Garnica D."/>
            <person name="Upadhyaya N."/>
            <person name="Rathjen J."/>
            <person name="Taylor J.M."/>
            <person name="Park R.F."/>
            <person name="Dodds P.N."/>
            <person name="Hirsch C.D."/>
            <person name="Kianian S.F."/>
            <person name="Figueroa M."/>
        </authorList>
    </citation>
    <scope>NUCLEOTIDE SEQUENCE [LARGE SCALE GENOMIC DNA]</scope>
    <source>
        <strain evidence="1">12NC29</strain>
    </source>
</reference>
<proteinExistence type="predicted"/>
<keyword evidence="2" id="KW-1185">Reference proteome</keyword>